<proteinExistence type="predicted"/>
<feature type="region of interest" description="Disordered" evidence="1">
    <location>
        <begin position="1"/>
        <end position="66"/>
    </location>
</feature>
<evidence type="ECO:0000256" key="1">
    <source>
        <dbReference type="SAM" id="MobiDB-lite"/>
    </source>
</evidence>
<sequence length="280" mass="30151">MYGNNYGGGYPPNQGSGFNFPGDNSYPPPPPPQGGDYYGQPPQQQGYPASNYQGNINSPPPNFANDEEAMFANANFDESMNLDQMISQMTGSDIKINEDELNNSTRSIQGFDPDALQSNYSQFRDLTGDVQGGERGLFSFGGQGKSPLSHQLLAGAAAWMGMKWWETKQRNENKPVSHAGKKKFAAAAAAALAVRFWEKSGGWQSGISRDVVAREAAQNAMLAYDSKHAAESQPQYNYNYSTAGGEAASFDGFGQQAPPPQGGGGYYGNQPPHQGGYPPY</sequence>
<feature type="compositionally biased region" description="Low complexity" evidence="1">
    <location>
        <begin position="268"/>
        <end position="280"/>
    </location>
</feature>
<feature type="compositionally biased region" description="Low complexity" evidence="1">
    <location>
        <begin position="34"/>
        <end position="48"/>
    </location>
</feature>
<feature type="region of interest" description="Disordered" evidence="1">
    <location>
        <begin position="249"/>
        <end position="280"/>
    </location>
</feature>
<protein>
    <submittedName>
        <fullName evidence="2">Uncharacterized protein</fullName>
    </submittedName>
</protein>
<dbReference type="Pfam" id="PF12585">
    <property type="entry name" value="DUF3759"/>
    <property type="match status" value="1"/>
</dbReference>
<keyword evidence="3" id="KW-1185">Reference proteome</keyword>
<accession>A0A9W8DTK8</accession>
<comment type="caution">
    <text evidence="2">The sequence shown here is derived from an EMBL/GenBank/DDBJ whole genome shotgun (WGS) entry which is preliminary data.</text>
</comment>
<dbReference type="PANTHER" id="PTHR37450:SF1">
    <property type="entry name" value="CIPC PROTEIN"/>
    <property type="match status" value="1"/>
</dbReference>
<reference evidence="2" key="1">
    <citation type="submission" date="2022-07" db="EMBL/GenBank/DDBJ databases">
        <title>Phylogenomic reconstructions and comparative analyses of Kickxellomycotina fungi.</title>
        <authorList>
            <person name="Reynolds N.K."/>
            <person name="Stajich J.E."/>
            <person name="Barry K."/>
            <person name="Grigoriev I.V."/>
            <person name="Crous P."/>
            <person name="Smith M.E."/>
        </authorList>
    </citation>
    <scope>NUCLEOTIDE SEQUENCE</scope>
    <source>
        <strain evidence="2">NBRC 100468</strain>
    </source>
</reference>
<organism evidence="2 3">
    <name type="scientific">Mycoemilia scoparia</name>
    <dbReference type="NCBI Taxonomy" id="417184"/>
    <lineage>
        <taxon>Eukaryota</taxon>
        <taxon>Fungi</taxon>
        <taxon>Fungi incertae sedis</taxon>
        <taxon>Zoopagomycota</taxon>
        <taxon>Kickxellomycotina</taxon>
        <taxon>Kickxellomycetes</taxon>
        <taxon>Kickxellales</taxon>
        <taxon>Kickxellaceae</taxon>
        <taxon>Mycoemilia</taxon>
    </lineage>
</organism>
<dbReference type="EMBL" id="JANBPU010000052">
    <property type="protein sequence ID" value="KAJ1918141.1"/>
    <property type="molecule type" value="Genomic_DNA"/>
</dbReference>
<dbReference type="AlphaFoldDB" id="A0A9W8DTK8"/>
<feature type="compositionally biased region" description="Gly residues" evidence="1">
    <location>
        <begin position="1"/>
        <end position="10"/>
    </location>
</feature>
<evidence type="ECO:0000313" key="2">
    <source>
        <dbReference type="EMBL" id="KAJ1918141.1"/>
    </source>
</evidence>
<gene>
    <name evidence="2" type="ORF">H4219_002782</name>
</gene>
<dbReference type="InterPro" id="IPR022234">
    <property type="entry name" value="DUF3759"/>
</dbReference>
<dbReference type="PANTHER" id="PTHR37450">
    <property type="entry name" value="CIPC PROTEIN"/>
    <property type="match status" value="1"/>
</dbReference>
<dbReference type="OrthoDB" id="9895617at2759"/>
<dbReference type="Proteomes" id="UP001150538">
    <property type="component" value="Unassembled WGS sequence"/>
</dbReference>
<evidence type="ECO:0000313" key="3">
    <source>
        <dbReference type="Proteomes" id="UP001150538"/>
    </source>
</evidence>
<name>A0A9W8DTK8_9FUNG</name>